<gene>
    <name evidence="2" type="ORF">NP493_215g00026</name>
</gene>
<accession>A0AAD9P0K3</accession>
<dbReference type="InterPro" id="IPR005069">
    <property type="entry name" value="Nucl-diP-sugar_transferase"/>
</dbReference>
<dbReference type="PANTHER" id="PTHR47032:SF1">
    <property type="entry name" value="UDP-D-XYLOSE:L-FUCOSE ALPHA-1,3-D-XYLOSYLTRANSFERASE-RELATED"/>
    <property type="match status" value="1"/>
</dbReference>
<proteinExistence type="predicted"/>
<name>A0AAD9P0K3_RIDPI</name>
<dbReference type="Proteomes" id="UP001209878">
    <property type="component" value="Unassembled WGS sequence"/>
</dbReference>
<dbReference type="InterPro" id="IPR052636">
    <property type="entry name" value="UDP-D-xylose:L-fucose_XylT"/>
</dbReference>
<dbReference type="AlphaFoldDB" id="A0AAD9P0K3"/>
<dbReference type="Pfam" id="PF03407">
    <property type="entry name" value="Nucleotid_trans"/>
    <property type="match status" value="1"/>
</dbReference>
<dbReference type="EMBL" id="JAODUO010000216">
    <property type="protein sequence ID" value="KAK2185969.1"/>
    <property type="molecule type" value="Genomic_DNA"/>
</dbReference>
<keyword evidence="3" id="KW-1185">Reference proteome</keyword>
<organism evidence="2 3">
    <name type="scientific">Ridgeia piscesae</name>
    <name type="common">Tubeworm</name>
    <dbReference type="NCBI Taxonomy" id="27915"/>
    <lineage>
        <taxon>Eukaryota</taxon>
        <taxon>Metazoa</taxon>
        <taxon>Spiralia</taxon>
        <taxon>Lophotrochozoa</taxon>
        <taxon>Annelida</taxon>
        <taxon>Polychaeta</taxon>
        <taxon>Sedentaria</taxon>
        <taxon>Canalipalpata</taxon>
        <taxon>Sabellida</taxon>
        <taxon>Siboglinidae</taxon>
        <taxon>Ridgeia</taxon>
    </lineage>
</organism>
<evidence type="ECO:0000313" key="3">
    <source>
        <dbReference type="Proteomes" id="UP001209878"/>
    </source>
</evidence>
<comment type="caution">
    <text evidence="2">The sequence shown here is derived from an EMBL/GenBank/DDBJ whole genome shotgun (WGS) entry which is preliminary data.</text>
</comment>
<dbReference type="GO" id="GO:0005794">
    <property type="term" value="C:Golgi apparatus"/>
    <property type="evidence" value="ECO:0007669"/>
    <property type="project" value="TreeGrafter"/>
</dbReference>
<feature type="domain" description="Nucleotide-diphospho-sugar transferase" evidence="1">
    <location>
        <begin position="88"/>
        <end position="287"/>
    </location>
</feature>
<protein>
    <recommendedName>
        <fullName evidence="1">Nucleotide-diphospho-sugar transferase domain-containing protein</fullName>
    </recommendedName>
</protein>
<sequence length="486" mass="55295">MEIRRKLNLKRRRLALPAVALVVVFSASLYFASFHLESEKSQQDEYVPTFIQSVAARASPSRDILIVYVDFAFVDMALNFHGMSLKRHHITNFLFVSSDHACCHRLREASLPCHVHKSDRAAGLASQHGSRDFVRKMNYRTDVILMALEYGYTVLHTDTDVVFLRNPFDYLRPLTCDIAIMMEKPALFNAGFVYVRPTRDGIDIYRRMRTVAEKSQLVDDQTQLNAVLKSLEPTILVIALPMSLFASGRLYFEKSARVFAADPRVNTDHYVIHNNWIVAKEAKVYRFKEHLMWTLDDGEYYSSKTRRYLAYDNPPLTSGSLPSVSAQLGALRSALAIGRTLSRTVILPAFHYHGTRTSALNSLLRVSSFDAVFRDEYREHVFLRHPKVPQSVKKSRSKTVLIVSEAADAVLPLGNKKRPILFRPSNRTAGANSLEIATWFRGVNEAVLCFQSLYGAFGSFADKNEQAEFEKRISAAFRPAGYRQYM</sequence>
<dbReference type="GO" id="GO:0016757">
    <property type="term" value="F:glycosyltransferase activity"/>
    <property type="evidence" value="ECO:0007669"/>
    <property type="project" value="TreeGrafter"/>
</dbReference>
<evidence type="ECO:0000313" key="2">
    <source>
        <dbReference type="EMBL" id="KAK2185969.1"/>
    </source>
</evidence>
<dbReference type="PANTHER" id="PTHR47032">
    <property type="entry name" value="UDP-D-XYLOSE:L-FUCOSE ALPHA-1,3-D-XYLOSYLTRANSFERASE-RELATED"/>
    <property type="match status" value="1"/>
</dbReference>
<evidence type="ECO:0000259" key="1">
    <source>
        <dbReference type="Pfam" id="PF03407"/>
    </source>
</evidence>
<reference evidence="2" key="1">
    <citation type="journal article" date="2023" name="Mol. Biol. Evol.">
        <title>Third-Generation Sequencing Reveals the Adaptive Role of the Epigenome in Three Deep-Sea Polychaetes.</title>
        <authorList>
            <person name="Perez M."/>
            <person name="Aroh O."/>
            <person name="Sun Y."/>
            <person name="Lan Y."/>
            <person name="Juniper S.K."/>
            <person name="Young C.R."/>
            <person name="Angers B."/>
            <person name="Qian P.Y."/>
        </authorList>
    </citation>
    <scope>NUCLEOTIDE SEQUENCE</scope>
    <source>
        <strain evidence="2">R07B-5</strain>
    </source>
</reference>